<organism evidence="1 2">
    <name type="scientific">Vogesella indigofera</name>
    <name type="common">Pseudomonas indigofera</name>
    <dbReference type="NCBI Taxonomy" id="45465"/>
    <lineage>
        <taxon>Bacteria</taxon>
        <taxon>Pseudomonadati</taxon>
        <taxon>Pseudomonadota</taxon>
        <taxon>Betaproteobacteria</taxon>
        <taxon>Neisseriales</taxon>
        <taxon>Chromobacteriaceae</taxon>
        <taxon>Vogesella</taxon>
    </lineage>
</organism>
<dbReference type="EMBL" id="JAQQKY010000001">
    <property type="protein sequence ID" value="MDC7689577.1"/>
    <property type="molecule type" value="Genomic_DNA"/>
</dbReference>
<evidence type="ECO:0000313" key="2">
    <source>
        <dbReference type="Proteomes" id="UP001221566"/>
    </source>
</evidence>
<comment type="caution">
    <text evidence="1">The sequence shown here is derived from an EMBL/GenBank/DDBJ whole genome shotgun (WGS) entry which is preliminary data.</text>
</comment>
<accession>A0ABT5I0N6</accession>
<keyword evidence="2" id="KW-1185">Reference proteome</keyword>
<evidence type="ECO:0000313" key="1">
    <source>
        <dbReference type="EMBL" id="MDC7689577.1"/>
    </source>
</evidence>
<reference evidence="1 2" key="1">
    <citation type="submission" date="2023-01" db="EMBL/GenBank/DDBJ databases">
        <title>Novel species of the genus Vogesella isolated from rivers.</title>
        <authorList>
            <person name="Lu H."/>
        </authorList>
    </citation>
    <scope>NUCLEOTIDE SEQUENCE [LARGE SCALE GENOMIC DNA]</scope>
    <source>
        <strain evidence="1 2">SH7W</strain>
    </source>
</reference>
<dbReference type="RefSeq" id="WP_272802163.1">
    <property type="nucleotide sequence ID" value="NZ_JAQQKY010000001.1"/>
</dbReference>
<dbReference type="Proteomes" id="UP001221566">
    <property type="component" value="Unassembled WGS sequence"/>
</dbReference>
<protein>
    <submittedName>
        <fullName evidence="1">Uncharacterized protein</fullName>
    </submittedName>
</protein>
<proteinExistence type="predicted"/>
<name>A0ABT5I0N6_VOGIN</name>
<sequence>MQIVDDESAKKFIDFMELCESVVKNQNNAEVKYNYKKHGFDLYHFYDVNFAFVSDSIVINFSPKEFNEKLTDKLWYMHSANCLYIINIRIQSLIYVCMKEKGIFLRGGISNEFAKIHQNFILGSGVIGAYLAESKLAKYPVVVLDPLVLKDANLRKELKFLQDTMYGKHSFITRREDDVYYIDYLNCINAMVDTNQPGVGRWAKDDPVAFAENWLACKKFYLAHKTAIMEQLRKVACLADADLEKRKISEKYEWLLHYHNNRVKSFEYDCSEYLIDVTW</sequence>
<gene>
    <name evidence="1" type="ORF">PQU93_02075</name>
</gene>